<keyword evidence="3" id="KW-1185">Reference proteome</keyword>
<dbReference type="AlphaFoldDB" id="A0A918DGC7"/>
<dbReference type="InterPro" id="IPR039422">
    <property type="entry name" value="MarR/SlyA-like"/>
</dbReference>
<dbReference type="PRINTS" id="PR00598">
    <property type="entry name" value="HTHMARR"/>
</dbReference>
<evidence type="ECO:0000313" key="2">
    <source>
        <dbReference type="EMBL" id="GGO62865.1"/>
    </source>
</evidence>
<dbReference type="PROSITE" id="PS50995">
    <property type="entry name" value="HTH_MARR_2"/>
    <property type="match status" value="1"/>
</dbReference>
<gene>
    <name evidence="2" type="ORF">GCM10012289_08430</name>
</gene>
<dbReference type="EMBL" id="BMNH01000002">
    <property type="protein sequence ID" value="GGO62865.1"/>
    <property type="molecule type" value="Genomic_DNA"/>
</dbReference>
<reference evidence="2" key="1">
    <citation type="journal article" date="2014" name="Int. J. Syst. Evol. Microbiol.">
        <title>Complete genome sequence of Corynebacterium casei LMG S-19264T (=DSM 44701T), isolated from a smear-ripened cheese.</title>
        <authorList>
            <consortium name="US DOE Joint Genome Institute (JGI-PGF)"/>
            <person name="Walter F."/>
            <person name="Albersmeier A."/>
            <person name="Kalinowski J."/>
            <person name="Ruckert C."/>
        </authorList>
    </citation>
    <scope>NUCLEOTIDE SEQUENCE</scope>
    <source>
        <strain evidence="2">CGMCC 4.7368</strain>
    </source>
</reference>
<comment type="caution">
    <text evidence="2">The sequence shown here is derived from an EMBL/GenBank/DDBJ whole genome shotgun (WGS) entry which is preliminary data.</text>
</comment>
<proteinExistence type="predicted"/>
<name>A0A918DGC7_9ACTN</name>
<dbReference type="Pfam" id="PF12802">
    <property type="entry name" value="MarR_2"/>
    <property type="match status" value="1"/>
</dbReference>
<sequence length="128" mass="13727">MVAIRRRQSRRALARLGGVTGQVFDILDAIEGGGPATVTSVAQALGVDQPRASKLVAAAVETGWVCRQADQGDGRRSVLVLTEAGQAAVEQAHRSRQAVFAEAMTAWREEERTEFARLLARFVKGLPG</sequence>
<dbReference type="Proteomes" id="UP000646523">
    <property type="component" value="Unassembled WGS sequence"/>
</dbReference>
<dbReference type="GO" id="GO:0003700">
    <property type="term" value="F:DNA-binding transcription factor activity"/>
    <property type="evidence" value="ECO:0007669"/>
    <property type="project" value="InterPro"/>
</dbReference>
<reference evidence="2" key="2">
    <citation type="submission" date="2020-09" db="EMBL/GenBank/DDBJ databases">
        <authorList>
            <person name="Sun Q."/>
            <person name="Zhou Y."/>
        </authorList>
    </citation>
    <scope>NUCLEOTIDE SEQUENCE</scope>
    <source>
        <strain evidence="2">CGMCC 4.7368</strain>
    </source>
</reference>
<dbReference type="SUPFAM" id="SSF46785">
    <property type="entry name" value="Winged helix' DNA-binding domain"/>
    <property type="match status" value="1"/>
</dbReference>
<dbReference type="PANTHER" id="PTHR33164:SF57">
    <property type="entry name" value="MARR-FAMILY TRANSCRIPTIONAL REGULATOR"/>
    <property type="match status" value="1"/>
</dbReference>
<protein>
    <submittedName>
        <fullName evidence="2">MarR family transcriptional regulator</fullName>
    </submittedName>
</protein>
<organism evidence="2 3">
    <name type="scientific">Nonomuraea cavernae</name>
    <dbReference type="NCBI Taxonomy" id="2045107"/>
    <lineage>
        <taxon>Bacteria</taxon>
        <taxon>Bacillati</taxon>
        <taxon>Actinomycetota</taxon>
        <taxon>Actinomycetes</taxon>
        <taxon>Streptosporangiales</taxon>
        <taxon>Streptosporangiaceae</taxon>
        <taxon>Nonomuraea</taxon>
    </lineage>
</organism>
<evidence type="ECO:0000259" key="1">
    <source>
        <dbReference type="PROSITE" id="PS50995"/>
    </source>
</evidence>
<dbReference type="Gene3D" id="1.10.10.10">
    <property type="entry name" value="Winged helix-like DNA-binding domain superfamily/Winged helix DNA-binding domain"/>
    <property type="match status" value="1"/>
</dbReference>
<evidence type="ECO:0000313" key="3">
    <source>
        <dbReference type="Proteomes" id="UP000646523"/>
    </source>
</evidence>
<dbReference type="SMART" id="SM00347">
    <property type="entry name" value="HTH_MARR"/>
    <property type="match status" value="1"/>
</dbReference>
<dbReference type="InterPro" id="IPR000835">
    <property type="entry name" value="HTH_MarR-typ"/>
</dbReference>
<feature type="domain" description="HTH marR-type" evidence="1">
    <location>
        <begin position="1"/>
        <end position="124"/>
    </location>
</feature>
<dbReference type="GO" id="GO:0006950">
    <property type="term" value="P:response to stress"/>
    <property type="evidence" value="ECO:0007669"/>
    <property type="project" value="TreeGrafter"/>
</dbReference>
<dbReference type="PANTHER" id="PTHR33164">
    <property type="entry name" value="TRANSCRIPTIONAL REGULATOR, MARR FAMILY"/>
    <property type="match status" value="1"/>
</dbReference>
<dbReference type="InterPro" id="IPR036388">
    <property type="entry name" value="WH-like_DNA-bd_sf"/>
</dbReference>
<accession>A0A918DGC7</accession>
<dbReference type="InterPro" id="IPR036390">
    <property type="entry name" value="WH_DNA-bd_sf"/>
</dbReference>